<dbReference type="SUPFAM" id="SSF51735">
    <property type="entry name" value="NAD(P)-binding Rossmann-fold domains"/>
    <property type="match status" value="1"/>
</dbReference>
<organism evidence="2 3">
    <name type="scientific">Sphingobacterium daejeonense</name>
    <dbReference type="NCBI Taxonomy" id="371142"/>
    <lineage>
        <taxon>Bacteria</taxon>
        <taxon>Pseudomonadati</taxon>
        <taxon>Bacteroidota</taxon>
        <taxon>Sphingobacteriia</taxon>
        <taxon>Sphingobacteriales</taxon>
        <taxon>Sphingobacteriaceae</taxon>
        <taxon>Sphingobacterium</taxon>
    </lineage>
</organism>
<evidence type="ECO:0000259" key="1">
    <source>
        <dbReference type="SMART" id="SM00829"/>
    </source>
</evidence>
<comment type="caution">
    <text evidence="2">The sequence shown here is derived from an EMBL/GenBank/DDBJ whole genome shotgun (WGS) entry which is preliminary data.</text>
</comment>
<name>A0ABW3RG87_9SPHI</name>
<dbReference type="PANTHER" id="PTHR43482:SF1">
    <property type="entry name" value="PROTEIN AST1-RELATED"/>
    <property type="match status" value="1"/>
</dbReference>
<gene>
    <name evidence="2" type="ORF">ACFQ2C_00010</name>
</gene>
<dbReference type="SMART" id="SM00829">
    <property type="entry name" value="PKS_ER"/>
    <property type="match status" value="1"/>
</dbReference>
<keyword evidence="2" id="KW-0560">Oxidoreductase</keyword>
<dbReference type="InterPro" id="IPR020843">
    <property type="entry name" value="ER"/>
</dbReference>
<dbReference type="SUPFAM" id="SSF50129">
    <property type="entry name" value="GroES-like"/>
    <property type="match status" value="1"/>
</dbReference>
<protein>
    <submittedName>
        <fullName evidence="2">NADP-dependent oxidoreductase</fullName>
        <ecNumber evidence="2">1.-.-.-</ecNumber>
    </submittedName>
</protein>
<dbReference type="InterPro" id="IPR052585">
    <property type="entry name" value="Lipid_raft_assoc_Zn_ADH"/>
</dbReference>
<reference evidence="3" key="1">
    <citation type="journal article" date="2019" name="Int. J. Syst. Evol. Microbiol.">
        <title>The Global Catalogue of Microorganisms (GCM) 10K type strain sequencing project: providing services to taxonomists for standard genome sequencing and annotation.</title>
        <authorList>
            <consortium name="The Broad Institute Genomics Platform"/>
            <consortium name="The Broad Institute Genome Sequencing Center for Infectious Disease"/>
            <person name="Wu L."/>
            <person name="Ma J."/>
        </authorList>
    </citation>
    <scope>NUCLEOTIDE SEQUENCE [LARGE SCALE GENOMIC DNA]</scope>
    <source>
        <strain evidence="3">CCUG 52468</strain>
    </source>
</reference>
<feature type="domain" description="Enoyl reductase (ER)" evidence="1">
    <location>
        <begin position="10"/>
        <end position="304"/>
    </location>
</feature>
<dbReference type="InterPro" id="IPR011032">
    <property type="entry name" value="GroES-like_sf"/>
</dbReference>
<keyword evidence="3" id="KW-1185">Reference proteome</keyword>
<evidence type="ECO:0000313" key="2">
    <source>
        <dbReference type="EMBL" id="MFD1163982.1"/>
    </source>
</evidence>
<dbReference type="PANTHER" id="PTHR43482">
    <property type="entry name" value="PROTEIN AST1-RELATED"/>
    <property type="match status" value="1"/>
</dbReference>
<dbReference type="Proteomes" id="UP001597205">
    <property type="component" value="Unassembled WGS sequence"/>
</dbReference>
<dbReference type="Pfam" id="PF13602">
    <property type="entry name" value="ADH_zinc_N_2"/>
    <property type="match status" value="1"/>
</dbReference>
<evidence type="ECO:0000313" key="3">
    <source>
        <dbReference type="Proteomes" id="UP001597205"/>
    </source>
</evidence>
<dbReference type="RefSeq" id="WP_380894272.1">
    <property type="nucleotide sequence ID" value="NZ_JBHTKY010000001.1"/>
</dbReference>
<proteinExistence type="predicted"/>
<dbReference type="CDD" id="cd05289">
    <property type="entry name" value="MDR_like_2"/>
    <property type="match status" value="1"/>
</dbReference>
<dbReference type="EMBL" id="JBHTKY010000001">
    <property type="protein sequence ID" value="MFD1163982.1"/>
    <property type="molecule type" value="Genomic_DNA"/>
</dbReference>
<accession>A0ABW3RG87</accession>
<dbReference type="InterPro" id="IPR013154">
    <property type="entry name" value="ADH-like_N"/>
</dbReference>
<dbReference type="Gene3D" id="3.90.180.10">
    <property type="entry name" value="Medium-chain alcohol dehydrogenases, catalytic domain"/>
    <property type="match status" value="1"/>
</dbReference>
<dbReference type="GO" id="GO:0016491">
    <property type="term" value="F:oxidoreductase activity"/>
    <property type="evidence" value="ECO:0007669"/>
    <property type="project" value="UniProtKB-KW"/>
</dbReference>
<dbReference type="InterPro" id="IPR036291">
    <property type="entry name" value="NAD(P)-bd_dom_sf"/>
</dbReference>
<sequence>MKAIIYDSFGNLESGKYEDTADPELKPGTVLINVLYAGVIPFDVKVIEKVIPMPHIKSPFIPGAEFSGVVVQVAKDVENWQVGDYVCGNPNSYGGAFADQIVVKTEELCKIPPGLALESAAACPVSSLAAWHGLFNEGTLNKGDKVLIIGATGNVGSFAVQFAAQAELIVYAVGSAQYEYDTLTLGANYYLDYKKQDYLENLPKFDLILDMVGGENQKKLIPLLKEGAVFISLVNEPDPEELNLYNVKGLMLNSGSNPKQLEEILELIQIGEIKVKVSKVLLMQDAVLGLEEVKDGKENGKVILKN</sequence>
<dbReference type="EC" id="1.-.-.-" evidence="2"/>
<dbReference type="Pfam" id="PF08240">
    <property type="entry name" value="ADH_N"/>
    <property type="match status" value="1"/>
</dbReference>
<dbReference type="Gene3D" id="3.40.50.720">
    <property type="entry name" value="NAD(P)-binding Rossmann-like Domain"/>
    <property type="match status" value="1"/>
</dbReference>